<name>A0ABU9PQ76_9BURK</name>
<sequence>MTQNQQITKASQIPAGMMARLSPRRRASLQVRPEERLPFTIRIADDEQALRKAVDMRRAAYGRHLPELAKKMGMAEAADMAQGAIVLLAESKLDGSCLGTIRIQTNRFQPLALEQTVTLPAWLQGRHLAEATRLGVADGQVGKVVKSLLFKAYFQYCFANDIDWMVITARSPLDRQYTAMLFQDVYPGLGFIPMIHVGNLPHRILAFEVDTVEPRWKAVNHPLYQLIFELDHPDLVLATPQTQHEGGGEQDGNFQEVWHRP</sequence>
<evidence type="ECO:0000259" key="2">
    <source>
        <dbReference type="Pfam" id="PF21926"/>
    </source>
</evidence>
<dbReference type="Proteomes" id="UP001495910">
    <property type="component" value="Unassembled WGS sequence"/>
</dbReference>
<dbReference type="Pfam" id="PF21926">
    <property type="entry name" value="FeeM"/>
    <property type="match status" value="1"/>
</dbReference>
<reference evidence="3 4" key="1">
    <citation type="submission" date="2024-02" db="EMBL/GenBank/DDBJ databases">
        <title>Draft genome sequence of Collimonas sp. strain H4R21, an effective mineral-weathering bacterial strain isolated from the beech rhizosphere.</title>
        <authorList>
            <person name="Morin E."/>
            <person name="Uroz S."/>
            <person name="Leveau J.H.J."/>
            <person name="Kumar R."/>
            <person name="Rey M.W."/>
            <person name="Pham J."/>
        </authorList>
    </citation>
    <scope>NUCLEOTIDE SEQUENCE [LARGE SCALE GENOMIC DNA]</scope>
    <source>
        <strain evidence="3 4">H4R21</strain>
    </source>
</reference>
<feature type="region of interest" description="Disordered" evidence="1">
    <location>
        <begin position="240"/>
        <end position="261"/>
    </location>
</feature>
<organism evidence="3 4">
    <name type="scientific">Collimonas rhizosphaerae</name>
    <dbReference type="NCBI Taxonomy" id="3126357"/>
    <lineage>
        <taxon>Bacteria</taxon>
        <taxon>Pseudomonadati</taxon>
        <taxon>Pseudomonadota</taxon>
        <taxon>Betaproteobacteria</taxon>
        <taxon>Burkholderiales</taxon>
        <taxon>Oxalobacteraceae</taxon>
        <taxon>Collimonas</taxon>
    </lineage>
</organism>
<feature type="domain" description="N-acyl amino acid synthase FeeM catalytic core" evidence="2">
    <location>
        <begin position="56"/>
        <end position="183"/>
    </location>
</feature>
<dbReference type="SUPFAM" id="SSF55729">
    <property type="entry name" value="Acyl-CoA N-acyltransferases (Nat)"/>
    <property type="match status" value="1"/>
</dbReference>
<evidence type="ECO:0000313" key="3">
    <source>
        <dbReference type="EMBL" id="MEM4986152.1"/>
    </source>
</evidence>
<accession>A0ABU9PQ76</accession>
<gene>
    <name evidence="3" type="ORF">V8G57_02005</name>
</gene>
<dbReference type="InterPro" id="IPR054597">
    <property type="entry name" value="FeeM_cat"/>
</dbReference>
<dbReference type="InterPro" id="IPR016181">
    <property type="entry name" value="Acyl_CoA_acyltransferase"/>
</dbReference>
<keyword evidence="4" id="KW-1185">Reference proteome</keyword>
<evidence type="ECO:0000313" key="4">
    <source>
        <dbReference type="Proteomes" id="UP001495910"/>
    </source>
</evidence>
<dbReference type="EMBL" id="JBANDC010000001">
    <property type="protein sequence ID" value="MEM4986152.1"/>
    <property type="molecule type" value="Genomic_DNA"/>
</dbReference>
<evidence type="ECO:0000256" key="1">
    <source>
        <dbReference type="SAM" id="MobiDB-lite"/>
    </source>
</evidence>
<dbReference type="Gene3D" id="3.40.630.30">
    <property type="match status" value="1"/>
</dbReference>
<dbReference type="RefSeq" id="WP_342827964.1">
    <property type="nucleotide sequence ID" value="NZ_JBANDC010000001.1"/>
</dbReference>
<comment type="caution">
    <text evidence="3">The sequence shown here is derived from an EMBL/GenBank/DDBJ whole genome shotgun (WGS) entry which is preliminary data.</text>
</comment>
<protein>
    <recommendedName>
        <fullName evidence="2">N-acyl amino acid synthase FeeM catalytic core domain-containing protein</fullName>
    </recommendedName>
</protein>
<proteinExistence type="predicted"/>